<name>A0A813FHV7_POLGL</name>
<accession>A0A813FHV7</accession>
<proteinExistence type="predicted"/>
<feature type="non-terminal residue" evidence="2">
    <location>
        <position position="65"/>
    </location>
</feature>
<sequence length="65" mass="6823">ARFDQLQPAAGGPGAWRHSRGSSGSDEGALQAADRARSHHLHHAHQGPSDAWRGSRCRGDLGNGS</sequence>
<feature type="region of interest" description="Disordered" evidence="1">
    <location>
        <begin position="1"/>
        <end position="65"/>
    </location>
</feature>
<evidence type="ECO:0000256" key="1">
    <source>
        <dbReference type="SAM" id="MobiDB-lite"/>
    </source>
</evidence>
<evidence type="ECO:0000313" key="2">
    <source>
        <dbReference type="EMBL" id="CAE8610121.1"/>
    </source>
</evidence>
<reference evidence="2" key="1">
    <citation type="submission" date="2021-02" db="EMBL/GenBank/DDBJ databases">
        <authorList>
            <person name="Dougan E. K."/>
            <person name="Rhodes N."/>
            <person name="Thang M."/>
            <person name="Chan C."/>
        </authorList>
    </citation>
    <scope>NUCLEOTIDE SEQUENCE</scope>
</reference>
<evidence type="ECO:0000313" key="3">
    <source>
        <dbReference type="Proteomes" id="UP000654075"/>
    </source>
</evidence>
<organism evidence="2 3">
    <name type="scientific">Polarella glacialis</name>
    <name type="common">Dinoflagellate</name>
    <dbReference type="NCBI Taxonomy" id="89957"/>
    <lineage>
        <taxon>Eukaryota</taxon>
        <taxon>Sar</taxon>
        <taxon>Alveolata</taxon>
        <taxon>Dinophyceae</taxon>
        <taxon>Suessiales</taxon>
        <taxon>Suessiaceae</taxon>
        <taxon>Polarella</taxon>
    </lineage>
</organism>
<dbReference type="Proteomes" id="UP000654075">
    <property type="component" value="Unassembled WGS sequence"/>
</dbReference>
<comment type="caution">
    <text evidence="2">The sequence shown here is derived from an EMBL/GenBank/DDBJ whole genome shotgun (WGS) entry which is preliminary data.</text>
</comment>
<dbReference type="EMBL" id="CAJNNV010024536">
    <property type="protein sequence ID" value="CAE8610121.1"/>
    <property type="molecule type" value="Genomic_DNA"/>
</dbReference>
<gene>
    <name evidence="2" type="ORF">PGLA1383_LOCUS27950</name>
</gene>
<dbReference type="AlphaFoldDB" id="A0A813FHV7"/>
<keyword evidence="3" id="KW-1185">Reference proteome</keyword>
<protein>
    <submittedName>
        <fullName evidence="2">Uncharacterized protein</fullName>
    </submittedName>
</protein>